<feature type="transmembrane region" description="Helical" evidence="2">
    <location>
        <begin position="205"/>
        <end position="224"/>
    </location>
</feature>
<feature type="transmembrane region" description="Helical" evidence="2">
    <location>
        <begin position="1146"/>
        <end position="1164"/>
    </location>
</feature>
<dbReference type="EMBL" id="JACHJP010000005">
    <property type="protein sequence ID" value="MBB4917631.1"/>
    <property type="molecule type" value="Genomic_DNA"/>
</dbReference>
<feature type="transmembrane region" description="Helical" evidence="2">
    <location>
        <begin position="1073"/>
        <end position="1090"/>
    </location>
</feature>
<evidence type="ECO:0008006" key="5">
    <source>
        <dbReference type="Google" id="ProtNLM"/>
    </source>
</evidence>
<feature type="transmembrane region" description="Helical" evidence="2">
    <location>
        <begin position="339"/>
        <end position="363"/>
    </location>
</feature>
<evidence type="ECO:0000256" key="2">
    <source>
        <dbReference type="SAM" id="Phobius"/>
    </source>
</evidence>
<feature type="transmembrane region" description="Helical" evidence="2">
    <location>
        <begin position="148"/>
        <end position="166"/>
    </location>
</feature>
<feature type="transmembrane region" description="Helical" evidence="2">
    <location>
        <begin position="231"/>
        <end position="249"/>
    </location>
</feature>
<dbReference type="Proteomes" id="UP000552644">
    <property type="component" value="Unassembled WGS sequence"/>
</dbReference>
<accession>A0A7W7QPY7</accession>
<evidence type="ECO:0000256" key="1">
    <source>
        <dbReference type="SAM" id="MobiDB-lite"/>
    </source>
</evidence>
<feature type="region of interest" description="Disordered" evidence="1">
    <location>
        <begin position="474"/>
        <end position="504"/>
    </location>
</feature>
<feature type="transmembrane region" description="Helical" evidence="2">
    <location>
        <begin position="118"/>
        <end position="142"/>
    </location>
</feature>
<feature type="transmembrane region" description="Helical" evidence="2">
    <location>
        <begin position="618"/>
        <end position="638"/>
    </location>
</feature>
<feature type="transmembrane region" description="Helical" evidence="2">
    <location>
        <begin position="644"/>
        <end position="661"/>
    </location>
</feature>
<feature type="transmembrane region" description="Helical" evidence="2">
    <location>
        <begin position="1246"/>
        <end position="1267"/>
    </location>
</feature>
<feature type="transmembrane region" description="Helical" evidence="2">
    <location>
        <begin position="1123"/>
        <end position="1139"/>
    </location>
</feature>
<feature type="transmembrane region" description="Helical" evidence="2">
    <location>
        <begin position="1046"/>
        <end position="1067"/>
    </location>
</feature>
<feature type="transmembrane region" description="Helical" evidence="2">
    <location>
        <begin position="698"/>
        <end position="717"/>
    </location>
</feature>
<feature type="transmembrane region" description="Helical" evidence="2">
    <location>
        <begin position="255"/>
        <end position="274"/>
    </location>
</feature>
<protein>
    <recommendedName>
        <fullName evidence="5">DUF2157 domain-containing protein</fullName>
    </recommendedName>
</protein>
<feature type="transmembrane region" description="Helical" evidence="2">
    <location>
        <begin position="567"/>
        <end position="587"/>
    </location>
</feature>
<feature type="compositionally biased region" description="Basic and acidic residues" evidence="1">
    <location>
        <begin position="790"/>
        <end position="820"/>
    </location>
</feature>
<feature type="transmembrane region" description="Helical" evidence="2">
    <location>
        <begin position="369"/>
        <end position="386"/>
    </location>
</feature>
<keyword evidence="2" id="KW-1133">Transmembrane helix</keyword>
<feature type="transmembrane region" description="Helical" evidence="2">
    <location>
        <begin position="593"/>
        <end position="611"/>
    </location>
</feature>
<feature type="transmembrane region" description="Helical" evidence="2">
    <location>
        <begin position="281"/>
        <end position="300"/>
    </location>
</feature>
<feature type="transmembrane region" description="Helical" evidence="2">
    <location>
        <begin position="1196"/>
        <end position="1215"/>
    </location>
</feature>
<feature type="transmembrane region" description="Helical" evidence="2">
    <location>
        <begin position="442"/>
        <end position="464"/>
    </location>
</feature>
<proteinExistence type="predicted"/>
<evidence type="ECO:0000313" key="4">
    <source>
        <dbReference type="Proteomes" id="UP000552644"/>
    </source>
</evidence>
<organism evidence="3 4">
    <name type="scientific">Streptosporangium saharense</name>
    <dbReference type="NCBI Taxonomy" id="1706840"/>
    <lineage>
        <taxon>Bacteria</taxon>
        <taxon>Bacillati</taxon>
        <taxon>Actinomycetota</taxon>
        <taxon>Actinomycetes</taxon>
        <taxon>Streptosporangiales</taxon>
        <taxon>Streptosporangiaceae</taxon>
        <taxon>Streptosporangium</taxon>
    </lineage>
</organism>
<feature type="compositionally biased region" description="Basic and acidic residues" evidence="1">
    <location>
        <begin position="766"/>
        <end position="775"/>
    </location>
</feature>
<feature type="transmembrane region" description="Helical" evidence="2">
    <location>
        <begin position="1097"/>
        <end position="1117"/>
    </location>
</feature>
<dbReference type="RefSeq" id="WP_184718092.1">
    <property type="nucleotide sequence ID" value="NZ_JACHJP010000005.1"/>
</dbReference>
<comment type="caution">
    <text evidence="3">The sequence shown here is derived from an EMBL/GenBank/DDBJ whole genome shotgun (WGS) entry which is preliminary data.</text>
</comment>
<feature type="transmembrane region" description="Helical" evidence="2">
    <location>
        <begin position="1273"/>
        <end position="1293"/>
    </location>
</feature>
<reference evidence="3 4" key="1">
    <citation type="submission" date="2020-08" db="EMBL/GenBank/DDBJ databases">
        <title>Genomic Encyclopedia of Type Strains, Phase III (KMG-III): the genomes of soil and plant-associated and newly described type strains.</title>
        <authorList>
            <person name="Whitman W."/>
        </authorList>
    </citation>
    <scope>NUCLEOTIDE SEQUENCE [LARGE SCALE GENOMIC DNA]</scope>
    <source>
        <strain evidence="3 4">CECT 8840</strain>
    </source>
</reference>
<feature type="transmembrane region" description="Helical" evidence="2">
    <location>
        <begin position="879"/>
        <end position="904"/>
    </location>
</feature>
<feature type="transmembrane region" description="Helical" evidence="2">
    <location>
        <begin position="312"/>
        <end position="332"/>
    </location>
</feature>
<feature type="region of interest" description="Disordered" evidence="1">
    <location>
        <begin position="766"/>
        <end position="872"/>
    </location>
</feature>
<feature type="transmembrane region" description="Helical" evidence="2">
    <location>
        <begin position="1221"/>
        <end position="1239"/>
    </location>
</feature>
<feature type="compositionally biased region" description="Basic and acidic residues" evidence="1">
    <location>
        <begin position="838"/>
        <end position="857"/>
    </location>
</feature>
<dbReference type="NCBIfam" id="NF047321">
    <property type="entry name" value="SCO7613_CTERM"/>
    <property type="match status" value="1"/>
</dbReference>
<evidence type="ECO:0000313" key="3">
    <source>
        <dbReference type="EMBL" id="MBB4917631.1"/>
    </source>
</evidence>
<feature type="transmembrane region" description="Helical" evidence="2">
    <location>
        <begin position="916"/>
        <end position="940"/>
    </location>
</feature>
<feature type="transmembrane region" description="Helical" evidence="2">
    <location>
        <begin position="1022"/>
        <end position="1039"/>
    </location>
</feature>
<feature type="region of interest" description="Disordered" evidence="1">
    <location>
        <begin position="731"/>
        <end position="752"/>
    </location>
</feature>
<dbReference type="InterPro" id="IPR058062">
    <property type="entry name" value="SCO7613_C"/>
</dbReference>
<name>A0A7W7QPY7_9ACTN</name>
<gene>
    <name evidence="3" type="ORF">FHS44_004751</name>
</gene>
<keyword evidence="4" id="KW-1185">Reference proteome</keyword>
<feature type="transmembrane region" description="Helical" evidence="2">
    <location>
        <begin position="1170"/>
        <end position="1189"/>
    </location>
</feature>
<feature type="transmembrane region" description="Helical" evidence="2">
    <location>
        <begin position="668"/>
        <end position="686"/>
    </location>
</feature>
<feature type="transmembrane region" description="Helical" evidence="2">
    <location>
        <begin position="173"/>
        <end position="193"/>
    </location>
</feature>
<keyword evidence="2" id="KW-0472">Membrane</keyword>
<sequence length="1311" mass="133119">MHDQTRPGCPGCGLPVTGTSERCPRCALPLKGPTAAELWRLDVELAGLRARQTDLLARRNHLLGVLRAEGARPAAVGPAGPAVGAGGSGVPGVGSAKGFVGPGEAPRRDFSPKAVQNLLLTLGGLLLIVAAVVFTVVSWGHIGIGGRAAILAGVTALTLVAPKLLLGRRLDATAETIAMFGVALLLLDGYAARQAGLFGADGPETSHYAAALVGLVALAMAGYSRLLPLRLPLPVAVVFAQIPLPLLAFDTTAPWFTASLTANAVLDAVLLLLLGAQAGRTTAKVCFGVTWTLGVLYGLLDSVVELTGGGPVTALARGVLLVALAALGLAVAGRAGRVALGFLAFGSMFALAMGLAAPVWRWLPSDWRGVPYTVGALVAVAVALYLPGLNARVRRPGALSAGAVAGLTALPVVPWIASEVLTPFMLLERVWAWPADLDDGQAWPFASAALVPALLAAALTVAALRRPVVGDGGGGSGAGGSMGVPVGASGADRTASGVDEAPSAALDVDEPVDAPVGASGLGASEVGGAVGASGVGGAASAGDEPTDVPVGASGVGGAALGVDVWRLVGVSALVMGVAAVLAVPGAFALGHMAALVVPLALAVALVAWLTLTGEAWRAWTLTVVAVPVTLVGVVTAFATRAETYGALAVALVAWTAATVAGRVPKVRAAALVMAVLSATGLIWAVAAGTGWQPVTTGLALALAAGSVLAVGLCVTYGRASGEAVTPEADVRDAVDQKATDREATGQEVFSQRETLQEVSFRRDIYQEEGVKEGTARKATGQEATDQGASSRRDTPQKDTAREDTAREEAVWENSGRENSVRENPVQEGAGGGNVQEGFGREDVRGDTAREGVTREETAQEGGNGGWPGRRRDPRWGAGLGLGALLGMCAVPPIASPLAGIVGFYRPLFFPWTGQRVLPVHLPILVVVAALLAVTAVTVSWQVAGRGAGLRAALVASPVLLATLPLSVGLPYPVEIGLLVAGLVPAAWAAARSRTEWTFGAATGLWAASLAVSWSLVTQTATLVTLPVVALAAAVTAFLGRERRVRAGGACVATLLAGMQALAVGLALDWPARTAAFGVLAVACVAAAVAGRFRRETFAAGTEVAGYALALVGLALAADGLANASLACAVVGVMMAGTALRPDRRRAGYVGTGLLLVASWLRLLASDITVIEAYTVPFSLVLLGFGWWRARGQARSSWLSYGPALGSSLLPSAVAVLNGSGWVRPLLLGLVCLAVLLAGARARLQAPALLGGLVLAVVVLHELAPWIAQAVMTVPRWVPMALGGLLLVVVGATYEARLRDVRRLRAMVGRMH</sequence>
<feature type="compositionally biased region" description="Basic and acidic residues" evidence="1">
    <location>
        <begin position="731"/>
        <end position="744"/>
    </location>
</feature>
<feature type="transmembrane region" description="Helical" evidence="2">
    <location>
        <begin position="947"/>
        <end position="965"/>
    </location>
</feature>
<feature type="transmembrane region" description="Helical" evidence="2">
    <location>
        <begin position="398"/>
        <end position="417"/>
    </location>
</feature>
<keyword evidence="2" id="KW-0812">Transmembrane</keyword>